<dbReference type="PANTHER" id="PTHR47017:SF1">
    <property type="entry name" value="ACYL-COA"/>
    <property type="match status" value="1"/>
</dbReference>
<dbReference type="InterPro" id="IPR007434">
    <property type="entry name" value="FemAB-like"/>
</dbReference>
<dbReference type="RefSeq" id="WP_119897181.1">
    <property type="nucleotide sequence ID" value="NZ_QNRC01000004.1"/>
</dbReference>
<name>A0A419A9U1_9RHOB</name>
<keyword evidence="2" id="KW-1185">Reference proteome</keyword>
<organism evidence="1 2">
    <name type="scientific">Paracoccus siganidrum</name>
    <dbReference type="NCBI Taxonomy" id="1276757"/>
    <lineage>
        <taxon>Bacteria</taxon>
        <taxon>Pseudomonadati</taxon>
        <taxon>Pseudomonadota</taxon>
        <taxon>Alphaproteobacteria</taxon>
        <taxon>Rhodobacterales</taxon>
        <taxon>Paracoccaceae</taxon>
        <taxon>Paracoccus</taxon>
    </lineage>
</organism>
<dbReference type="Pfam" id="PF04339">
    <property type="entry name" value="FemAB_like"/>
    <property type="match status" value="1"/>
</dbReference>
<proteinExistence type="predicted"/>
<gene>
    <name evidence="1" type="ORF">D3P05_05480</name>
</gene>
<dbReference type="GO" id="GO:0016740">
    <property type="term" value="F:transferase activity"/>
    <property type="evidence" value="ECO:0007669"/>
    <property type="project" value="UniProtKB-KW"/>
</dbReference>
<dbReference type="SUPFAM" id="SSF55729">
    <property type="entry name" value="Acyl-CoA N-acyltransferases (Nat)"/>
    <property type="match status" value="1"/>
</dbReference>
<protein>
    <submittedName>
        <fullName evidence="1">N-acetyltransferase</fullName>
    </submittedName>
</protein>
<dbReference type="PANTHER" id="PTHR47017">
    <property type="entry name" value="ACYL-COA"/>
    <property type="match status" value="1"/>
</dbReference>
<evidence type="ECO:0000313" key="2">
    <source>
        <dbReference type="Proteomes" id="UP000283587"/>
    </source>
</evidence>
<evidence type="ECO:0000313" key="1">
    <source>
        <dbReference type="EMBL" id="RJL19197.1"/>
    </source>
</evidence>
<accession>A0A419A9U1</accession>
<reference evidence="2" key="1">
    <citation type="submission" date="2018-09" db="EMBL/GenBank/DDBJ databases">
        <title>Paracoccus onubensis nov. sp. a moderate halophilic bacterium isolated from Gruta de las Maravillas (Aracena, Spain).</title>
        <authorList>
            <person name="Jurado V."/>
            <person name="Gutierrez-Patricio S."/>
            <person name="Gonzalez-Pimentel J.L."/>
            <person name="Miller A.Z."/>
            <person name="Laiz L."/>
            <person name="Saiz-Jimenez C."/>
        </authorList>
    </citation>
    <scope>NUCLEOTIDE SEQUENCE [LARGE SCALE GENOMIC DNA]</scope>
    <source>
        <strain evidence="2">DSM 26381</strain>
    </source>
</reference>
<keyword evidence="1" id="KW-0808">Transferase</keyword>
<dbReference type="OrthoDB" id="9776898at2"/>
<dbReference type="InterPro" id="IPR016181">
    <property type="entry name" value="Acyl_CoA_acyltransferase"/>
</dbReference>
<dbReference type="Gene3D" id="3.40.630.30">
    <property type="match status" value="1"/>
</dbReference>
<dbReference type="EMBL" id="QZEW01000018">
    <property type="protein sequence ID" value="RJL19197.1"/>
    <property type="molecule type" value="Genomic_DNA"/>
</dbReference>
<dbReference type="AlphaFoldDB" id="A0A419A9U1"/>
<dbReference type="Proteomes" id="UP000283587">
    <property type="component" value="Unassembled WGS sequence"/>
</dbReference>
<sequence length="376" mass="41584">MSSALTISTHSSIARIPAADWDRLAGGDPFTSHRFLAALEASGSVGPGSGWQPLHLTVERGGQVVGAAPLYAKSHSQGEYIFDHAWAEAYMRAGGRYYPKLQCAVPFTPATGPRLLAPDPGIRQALLSGMAQVAERAGCSGAHVTFCTETEAREGAEAGFLPRVTQQFHWLNRGYGSFDDFLAALSSRKRKAIRKERARAAEFGGTIRRLSGDDLRPDHWDAFWAFYQDTGSRKWGRPYLTRAFFDQIHDTMRDDILLVMAERDGQPIAGALNFIGPDALYGRYWGCLEDHAFLHFELCYHQAIDHAIAHGLSRVEAGAQGEHKLARGYEPVAIHSLHWVRDEGFLRALAGYLDQERAAMGQEIEALADWTPFRKG</sequence>
<comment type="caution">
    <text evidence="1">The sequence shown here is derived from an EMBL/GenBank/DDBJ whole genome shotgun (WGS) entry which is preliminary data.</text>
</comment>